<feature type="compositionally biased region" description="Basic and acidic residues" evidence="1">
    <location>
        <begin position="1"/>
        <end position="13"/>
    </location>
</feature>
<organism evidence="2 3">
    <name type="scientific">Penicillium argentinense</name>
    <dbReference type="NCBI Taxonomy" id="1131581"/>
    <lineage>
        <taxon>Eukaryota</taxon>
        <taxon>Fungi</taxon>
        <taxon>Dikarya</taxon>
        <taxon>Ascomycota</taxon>
        <taxon>Pezizomycotina</taxon>
        <taxon>Eurotiomycetes</taxon>
        <taxon>Eurotiomycetidae</taxon>
        <taxon>Eurotiales</taxon>
        <taxon>Aspergillaceae</taxon>
        <taxon>Penicillium</taxon>
    </lineage>
</organism>
<sequence>MQKIHEREVDHHGNPLPGQSVTELDNFSHQPTHPSKRQLVPPQRTVKTHSAQLIHSESGSRSSQDAITVEKVAALS</sequence>
<evidence type="ECO:0000256" key="1">
    <source>
        <dbReference type="SAM" id="MobiDB-lite"/>
    </source>
</evidence>
<evidence type="ECO:0000313" key="2">
    <source>
        <dbReference type="EMBL" id="KAJ5085346.1"/>
    </source>
</evidence>
<dbReference type="EMBL" id="JAPQKI010000010">
    <property type="protein sequence ID" value="KAJ5085346.1"/>
    <property type="molecule type" value="Genomic_DNA"/>
</dbReference>
<keyword evidence="3" id="KW-1185">Reference proteome</keyword>
<reference evidence="2" key="1">
    <citation type="submission" date="2022-11" db="EMBL/GenBank/DDBJ databases">
        <authorList>
            <person name="Petersen C."/>
        </authorList>
    </citation>
    <scope>NUCLEOTIDE SEQUENCE</scope>
    <source>
        <strain evidence="2">IBT 30761</strain>
    </source>
</reference>
<feature type="region of interest" description="Disordered" evidence="1">
    <location>
        <begin position="1"/>
        <end position="76"/>
    </location>
</feature>
<dbReference type="AlphaFoldDB" id="A0A9W9EP97"/>
<reference evidence="2" key="2">
    <citation type="journal article" date="2023" name="IMA Fungus">
        <title>Comparative genomic study of the Penicillium genus elucidates a diverse pangenome and 15 lateral gene transfer events.</title>
        <authorList>
            <person name="Petersen C."/>
            <person name="Sorensen T."/>
            <person name="Nielsen M.R."/>
            <person name="Sondergaard T.E."/>
            <person name="Sorensen J.L."/>
            <person name="Fitzpatrick D.A."/>
            <person name="Frisvad J.C."/>
            <person name="Nielsen K.L."/>
        </authorList>
    </citation>
    <scope>NUCLEOTIDE SEQUENCE</scope>
    <source>
        <strain evidence="2">IBT 30761</strain>
    </source>
</reference>
<feature type="compositionally biased region" description="Polar residues" evidence="1">
    <location>
        <begin position="48"/>
        <end position="66"/>
    </location>
</feature>
<proteinExistence type="predicted"/>
<dbReference type="Proteomes" id="UP001149074">
    <property type="component" value="Unassembled WGS sequence"/>
</dbReference>
<name>A0A9W9EP97_9EURO</name>
<evidence type="ECO:0000313" key="3">
    <source>
        <dbReference type="Proteomes" id="UP001149074"/>
    </source>
</evidence>
<protein>
    <submittedName>
        <fullName evidence="2">Uncharacterized protein</fullName>
    </submittedName>
</protein>
<comment type="caution">
    <text evidence="2">The sequence shown here is derived from an EMBL/GenBank/DDBJ whole genome shotgun (WGS) entry which is preliminary data.</text>
</comment>
<gene>
    <name evidence="2" type="ORF">N7532_010117</name>
</gene>
<accession>A0A9W9EP97</accession>
<feature type="compositionally biased region" description="Polar residues" evidence="1">
    <location>
        <begin position="17"/>
        <end position="33"/>
    </location>
</feature>
<dbReference type="RefSeq" id="XP_056470024.1">
    <property type="nucleotide sequence ID" value="XM_056622608.1"/>
</dbReference>
<dbReference type="GeneID" id="81361587"/>